<evidence type="ECO:0000313" key="3">
    <source>
        <dbReference type="Proteomes" id="UP001148614"/>
    </source>
</evidence>
<comment type="caution">
    <text evidence="2">The sequence shown here is derived from an EMBL/GenBank/DDBJ whole genome shotgun (WGS) entry which is preliminary data.</text>
</comment>
<reference evidence="2" key="1">
    <citation type="submission" date="2022-07" db="EMBL/GenBank/DDBJ databases">
        <title>Genome Sequence of Xylaria arbuscula.</title>
        <authorList>
            <person name="Buettner E."/>
        </authorList>
    </citation>
    <scope>NUCLEOTIDE SEQUENCE</scope>
    <source>
        <strain evidence="2">VT107</strain>
    </source>
</reference>
<evidence type="ECO:0000313" key="2">
    <source>
        <dbReference type="EMBL" id="KAJ3576162.1"/>
    </source>
</evidence>
<feature type="region of interest" description="Disordered" evidence="1">
    <location>
        <begin position="1"/>
        <end position="29"/>
    </location>
</feature>
<feature type="region of interest" description="Disordered" evidence="1">
    <location>
        <begin position="49"/>
        <end position="73"/>
    </location>
</feature>
<feature type="region of interest" description="Disordered" evidence="1">
    <location>
        <begin position="134"/>
        <end position="185"/>
    </location>
</feature>
<feature type="compositionally biased region" description="Low complexity" evidence="1">
    <location>
        <begin position="170"/>
        <end position="182"/>
    </location>
</feature>
<dbReference type="AlphaFoldDB" id="A0A9W8NHS8"/>
<dbReference type="Proteomes" id="UP001148614">
    <property type="component" value="Unassembled WGS sequence"/>
</dbReference>
<feature type="region of interest" description="Disordered" evidence="1">
    <location>
        <begin position="201"/>
        <end position="249"/>
    </location>
</feature>
<name>A0A9W8NHS8_9PEZI</name>
<feature type="compositionally biased region" description="Basic and acidic residues" evidence="1">
    <location>
        <begin position="134"/>
        <end position="150"/>
    </location>
</feature>
<keyword evidence="3" id="KW-1185">Reference proteome</keyword>
<sequence>MSSDLKQKARASELMSQLKGDSYKENETNLQHLAKRGEQLSREMYENSVETQHMMSGREPWDLESEDTLSDTGSHDTAYLTPEATAVIEKEYVLISGHYALITYRKQLDQVDPYLLLKLREKREREIARWEARNKEKREGKKNKRDRDAKPQISETLAQLTGMKPTPRRSVSSASSKVSKASDGLTDLQERLARARLEDAELRSQVSQKRQSSLPLKSDPMASVSSLPSPSSPPSLSDLSSMTFTTSSSVRSFRARAQQTGFYPINSANSSKRRVAQVDEDVDIWLKVADEES</sequence>
<dbReference type="VEuPathDB" id="FungiDB:F4678DRAFT_433186"/>
<accession>A0A9W8NHS8</accession>
<feature type="compositionally biased region" description="Low complexity" evidence="1">
    <location>
        <begin position="223"/>
        <end position="249"/>
    </location>
</feature>
<evidence type="ECO:0000256" key="1">
    <source>
        <dbReference type="SAM" id="MobiDB-lite"/>
    </source>
</evidence>
<organism evidence="2 3">
    <name type="scientific">Xylaria arbuscula</name>
    <dbReference type="NCBI Taxonomy" id="114810"/>
    <lineage>
        <taxon>Eukaryota</taxon>
        <taxon>Fungi</taxon>
        <taxon>Dikarya</taxon>
        <taxon>Ascomycota</taxon>
        <taxon>Pezizomycotina</taxon>
        <taxon>Sordariomycetes</taxon>
        <taxon>Xylariomycetidae</taxon>
        <taxon>Xylariales</taxon>
        <taxon>Xylariaceae</taxon>
        <taxon>Xylaria</taxon>
    </lineage>
</organism>
<dbReference type="EMBL" id="JANPWZ010000493">
    <property type="protein sequence ID" value="KAJ3576162.1"/>
    <property type="molecule type" value="Genomic_DNA"/>
</dbReference>
<proteinExistence type="predicted"/>
<feature type="compositionally biased region" description="Polar residues" evidence="1">
    <location>
        <begin position="204"/>
        <end position="215"/>
    </location>
</feature>
<protein>
    <submittedName>
        <fullName evidence="2">Uncharacterized protein</fullName>
    </submittedName>
</protein>
<feature type="compositionally biased region" description="Basic and acidic residues" evidence="1">
    <location>
        <begin position="1"/>
        <end position="11"/>
    </location>
</feature>
<gene>
    <name evidence="2" type="ORF">NPX13_g3793</name>
</gene>